<comment type="caution">
    <text evidence="3">The sequence shown here is derived from an EMBL/GenBank/DDBJ whole genome shotgun (WGS) entry which is preliminary data.</text>
</comment>
<organism evidence="3 4">
    <name type="scientific">Duncaniella muris</name>
    <dbReference type="NCBI Taxonomy" id="2094150"/>
    <lineage>
        <taxon>Bacteria</taxon>
        <taxon>Pseudomonadati</taxon>
        <taxon>Bacteroidota</taxon>
        <taxon>Bacteroidia</taxon>
        <taxon>Bacteroidales</taxon>
        <taxon>Muribaculaceae</taxon>
        <taxon>Duncaniella</taxon>
    </lineage>
</organism>
<dbReference type="GeneID" id="82525449"/>
<name>A0A2V1ILA0_9BACT</name>
<feature type="region of interest" description="Disordered" evidence="1">
    <location>
        <begin position="322"/>
        <end position="360"/>
    </location>
</feature>
<dbReference type="Pfam" id="PF03432">
    <property type="entry name" value="Relaxase"/>
    <property type="match status" value="1"/>
</dbReference>
<evidence type="ECO:0000313" key="4">
    <source>
        <dbReference type="Proteomes" id="UP000244905"/>
    </source>
</evidence>
<dbReference type="AlphaFoldDB" id="A0A2V1ILA0"/>
<accession>A0A2V1ILA0</accession>
<dbReference type="Proteomes" id="UP000244905">
    <property type="component" value="Unassembled WGS sequence"/>
</dbReference>
<evidence type="ECO:0000259" key="2">
    <source>
        <dbReference type="Pfam" id="PF03432"/>
    </source>
</evidence>
<dbReference type="EMBL" id="PUEC01000006">
    <property type="protein sequence ID" value="PWB03253.1"/>
    <property type="molecule type" value="Genomic_DNA"/>
</dbReference>
<sequence length="400" mass="45259">MMGKISNGGSAGGCIDYVTRKKKDKPDGSPCDEWKIIDSKDVFLSGGRAEITASLQDNISMNPNVKDPVGHISLNFHALDKGKVTEEMMVEIAGKYMERMDIKDTPYILVRHFDKDYPHCHLVYSRINNFGETISDSNDYSRNKDACRSLTEEYGLHISEGKQHTNVDNLRGVEKIRYEIFNAVNDAWEDRSICDFDKFKTKLKASGVGIEYKYRRGTNEVQGLWYTRKGKRFSASKIDRRFSYSNIRKHLSENRPLHPDSKWMYADGSIVPITNFRGVKFSGQQINDYVAGKAIRVDGCKGEYSTVYLKFVPEVKVPKVFSSNPDEPKQTSTSSFAPSLNHTQQPSAPEDGCCSVSGSDTETFPEFKARHPELTPKQALDAWRAKRRGKHLNGGFHMGH</sequence>
<proteinExistence type="predicted"/>
<protein>
    <recommendedName>
        <fullName evidence="2">MobA/VirD2-like nuclease domain-containing protein</fullName>
    </recommendedName>
</protein>
<dbReference type="RefSeq" id="WP_107031612.1">
    <property type="nucleotide sequence ID" value="NZ_PUEC01000006.1"/>
</dbReference>
<gene>
    <name evidence="3" type="ORF">C5O23_03660</name>
</gene>
<keyword evidence="4" id="KW-1185">Reference proteome</keyword>
<feature type="domain" description="MobA/VirD2-like nuclease" evidence="2">
    <location>
        <begin position="48"/>
        <end position="156"/>
    </location>
</feature>
<evidence type="ECO:0000313" key="3">
    <source>
        <dbReference type="EMBL" id="PWB03253.1"/>
    </source>
</evidence>
<feature type="compositionally biased region" description="Polar residues" evidence="1">
    <location>
        <begin position="322"/>
        <end position="347"/>
    </location>
</feature>
<dbReference type="InterPro" id="IPR005094">
    <property type="entry name" value="Endonuclease_MobA/VirD2"/>
</dbReference>
<reference evidence="4" key="1">
    <citation type="submission" date="2018-02" db="EMBL/GenBank/DDBJ databases">
        <authorList>
            <person name="Clavel T."/>
            <person name="Strowig T."/>
        </authorList>
    </citation>
    <scope>NUCLEOTIDE SEQUENCE [LARGE SCALE GENOMIC DNA]</scope>
    <source>
        <strain evidence="4">DSM 103720</strain>
    </source>
</reference>
<evidence type="ECO:0000256" key="1">
    <source>
        <dbReference type="SAM" id="MobiDB-lite"/>
    </source>
</evidence>